<feature type="compositionally biased region" description="Basic and acidic residues" evidence="1">
    <location>
        <begin position="16"/>
        <end position="33"/>
    </location>
</feature>
<feature type="region of interest" description="Disordered" evidence="1">
    <location>
        <begin position="1"/>
        <end position="34"/>
    </location>
</feature>
<dbReference type="AlphaFoldDB" id="A0A820MN87"/>
<dbReference type="Proteomes" id="UP000663868">
    <property type="component" value="Unassembled WGS sequence"/>
</dbReference>
<name>A0A820MN87_9BILA</name>
<evidence type="ECO:0000256" key="1">
    <source>
        <dbReference type="SAM" id="MobiDB-lite"/>
    </source>
</evidence>
<evidence type="ECO:0000313" key="2">
    <source>
        <dbReference type="EMBL" id="CAF4376552.1"/>
    </source>
</evidence>
<sequence length="65" mass="7660">MERSLRKSKPQPTADVKQHHVDSRRHVNRRDQNAQRSQLLKLAMNWDCIDVAKELILQNSLDNIL</sequence>
<organism evidence="2 3">
    <name type="scientific">Adineta steineri</name>
    <dbReference type="NCBI Taxonomy" id="433720"/>
    <lineage>
        <taxon>Eukaryota</taxon>
        <taxon>Metazoa</taxon>
        <taxon>Spiralia</taxon>
        <taxon>Gnathifera</taxon>
        <taxon>Rotifera</taxon>
        <taxon>Eurotatoria</taxon>
        <taxon>Bdelloidea</taxon>
        <taxon>Adinetida</taxon>
        <taxon>Adinetidae</taxon>
        <taxon>Adineta</taxon>
    </lineage>
</organism>
<dbReference type="EMBL" id="CAJOBB010021473">
    <property type="protein sequence ID" value="CAF4376552.1"/>
    <property type="molecule type" value="Genomic_DNA"/>
</dbReference>
<reference evidence="2" key="1">
    <citation type="submission" date="2021-02" db="EMBL/GenBank/DDBJ databases">
        <authorList>
            <person name="Nowell W R."/>
        </authorList>
    </citation>
    <scope>NUCLEOTIDE SEQUENCE</scope>
</reference>
<accession>A0A820MN87</accession>
<proteinExistence type="predicted"/>
<gene>
    <name evidence="2" type="ORF">KXQ929_LOCUS49663</name>
</gene>
<protein>
    <submittedName>
        <fullName evidence="2">Uncharacterized protein</fullName>
    </submittedName>
</protein>
<evidence type="ECO:0000313" key="3">
    <source>
        <dbReference type="Proteomes" id="UP000663868"/>
    </source>
</evidence>
<comment type="caution">
    <text evidence="2">The sequence shown here is derived from an EMBL/GenBank/DDBJ whole genome shotgun (WGS) entry which is preliminary data.</text>
</comment>
<feature type="non-terminal residue" evidence="2">
    <location>
        <position position="65"/>
    </location>
</feature>